<comment type="catalytic activity">
    <reaction evidence="1">
        <text>ATP + protein L-histidine = ADP + protein N-phospho-L-histidine.</text>
        <dbReference type="EC" id="2.7.13.3"/>
    </reaction>
</comment>
<dbReference type="InterPro" id="IPR050428">
    <property type="entry name" value="TCS_sensor_his_kinase"/>
</dbReference>
<evidence type="ECO:0000256" key="1">
    <source>
        <dbReference type="ARBA" id="ARBA00000085"/>
    </source>
</evidence>
<dbReference type="Pfam" id="PF02518">
    <property type="entry name" value="HATPase_c"/>
    <property type="match status" value="1"/>
</dbReference>
<evidence type="ECO:0000256" key="6">
    <source>
        <dbReference type="ARBA" id="ARBA00022692"/>
    </source>
</evidence>
<keyword evidence="4" id="KW-0597">Phosphoprotein</keyword>
<dbReference type="InterPro" id="IPR003661">
    <property type="entry name" value="HisK_dim/P_dom"/>
</dbReference>
<dbReference type="Gene3D" id="3.30.565.10">
    <property type="entry name" value="Histidine kinase-like ATPase, C-terminal domain"/>
    <property type="match status" value="1"/>
</dbReference>
<keyword evidence="8 12" id="KW-1133">Transmembrane helix</keyword>
<evidence type="ECO:0000256" key="5">
    <source>
        <dbReference type="ARBA" id="ARBA00022679"/>
    </source>
</evidence>
<dbReference type="EMBL" id="FNZM01000004">
    <property type="protein sequence ID" value="SEJ33664.1"/>
    <property type="molecule type" value="Genomic_DNA"/>
</dbReference>
<dbReference type="GO" id="GO:0000155">
    <property type="term" value="F:phosphorelay sensor kinase activity"/>
    <property type="evidence" value="ECO:0007669"/>
    <property type="project" value="InterPro"/>
</dbReference>
<gene>
    <name evidence="15" type="ORF">SAMN05216550_10457</name>
</gene>
<dbReference type="SMART" id="SM00388">
    <property type="entry name" value="HisKA"/>
    <property type="match status" value="1"/>
</dbReference>
<dbReference type="InterPro" id="IPR036890">
    <property type="entry name" value="HATPase_C_sf"/>
</dbReference>
<dbReference type="Pfam" id="PF00512">
    <property type="entry name" value="HisKA"/>
    <property type="match status" value="1"/>
</dbReference>
<dbReference type="SMART" id="SM00304">
    <property type="entry name" value="HAMP"/>
    <property type="match status" value="1"/>
</dbReference>
<feature type="transmembrane region" description="Helical" evidence="12">
    <location>
        <begin position="149"/>
        <end position="169"/>
    </location>
</feature>
<dbReference type="SUPFAM" id="SSF55874">
    <property type="entry name" value="ATPase domain of HSP90 chaperone/DNA topoisomerase II/histidine kinase"/>
    <property type="match status" value="1"/>
</dbReference>
<dbReference type="SMART" id="SM00387">
    <property type="entry name" value="HATPase_c"/>
    <property type="match status" value="1"/>
</dbReference>
<protein>
    <recommendedName>
        <fullName evidence="3">histidine kinase</fullName>
        <ecNumber evidence="3">2.7.13.3</ecNumber>
    </recommendedName>
</protein>
<keyword evidence="6 12" id="KW-0812">Transmembrane</keyword>
<dbReference type="PROSITE" id="PS50109">
    <property type="entry name" value="HIS_KIN"/>
    <property type="match status" value="1"/>
</dbReference>
<dbReference type="PANTHER" id="PTHR45436">
    <property type="entry name" value="SENSOR HISTIDINE KINASE YKOH"/>
    <property type="match status" value="1"/>
</dbReference>
<accession>A0AAQ1GDC5</accession>
<dbReference type="Proteomes" id="UP000183529">
    <property type="component" value="Unassembled WGS sequence"/>
</dbReference>
<feature type="transmembrane region" description="Helical" evidence="12">
    <location>
        <begin position="31"/>
        <end position="51"/>
    </location>
</feature>
<evidence type="ECO:0000259" key="14">
    <source>
        <dbReference type="PROSITE" id="PS50885"/>
    </source>
</evidence>
<dbReference type="PROSITE" id="PS50885">
    <property type="entry name" value="HAMP"/>
    <property type="match status" value="1"/>
</dbReference>
<evidence type="ECO:0000256" key="3">
    <source>
        <dbReference type="ARBA" id="ARBA00012438"/>
    </source>
</evidence>
<keyword evidence="7 15" id="KW-0418">Kinase</keyword>
<dbReference type="GO" id="GO:0005886">
    <property type="term" value="C:plasma membrane"/>
    <property type="evidence" value="ECO:0007669"/>
    <property type="project" value="TreeGrafter"/>
</dbReference>
<dbReference type="InterPro" id="IPR004358">
    <property type="entry name" value="Sig_transdc_His_kin-like_C"/>
</dbReference>
<evidence type="ECO:0000256" key="11">
    <source>
        <dbReference type="SAM" id="MobiDB-lite"/>
    </source>
</evidence>
<evidence type="ECO:0000313" key="15">
    <source>
        <dbReference type="EMBL" id="SEJ33664.1"/>
    </source>
</evidence>
<dbReference type="InterPro" id="IPR005467">
    <property type="entry name" value="His_kinase_dom"/>
</dbReference>
<feature type="domain" description="HAMP" evidence="14">
    <location>
        <begin position="171"/>
        <end position="224"/>
    </location>
</feature>
<dbReference type="PRINTS" id="PR00344">
    <property type="entry name" value="BCTRLSENSOR"/>
</dbReference>
<evidence type="ECO:0000256" key="7">
    <source>
        <dbReference type="ARBA" id="ARBA00022777"/>
    </source>
</evidence>
<feature type="domain" description="Histidine kinase" evidence="13">
    <location>
        <begin position="232"/>
        <end position="444"/>
    </location>
</feature>
<evidence type="ECO:0000256" key="2">
    <source>
        <dbReference type="ARBA" id="ARBA00004370"/>
    </source>
</evidence>
<dbReference type="PANTHER" id="PTHR45436:SF16">
    <property type="entry name" value="HISTIDINE KINASE"/>
    <property type="match status" value="1"/>
</dbReference>
<feature type="region of interest" description="Disordered" evidence="11">
    <location>
        <begin position="1"/>
        <end position="21"/>
    </location>
</feature>
<dbReference type="CDD" id="cd00082">
    <property type="entry name" value="HisKA"/>
    <property type="match status" value="1"/>
</dbReference>
<evidence type="ECO:0000256" key="9">
    <source>
        <dbReference type="ARBA" id="ARBA00023012"/>
    </source>
</evidence>
<evidence type="ECO:0000256" key="12">
    <source>
        <dbReference type="SAM" id="Phobius"/>
    </source>
</evidence>
<organism evidence="15 16">
    <name type="scientific">Paraburkholderia tropica</name>
    <dbReference type="NCBI Taxonomy" id="92647"/>
    <lineage>
        <taxon>Bacteria</taxon>
        <taxon>Pseudomonadati</taxon>
        <taxon>Pseudomonadota</taxon>
        <taxon>Betaproteobacteria</taxon>
        <taxon>Burkholderiales</taxon>
        <taxon>Burkholderiaceae</taxon>
        <taxon>Paraburkholderia</taxon>
    </lineage>
</organism>
<dbReference type="Gene3D" id="6.10.340.10">
    <property type="match status" value="1"/>
</dbReference>
<evidence type="ECO:0000256" key="10">
    <source>
        <dbReference type="ARBA" id="ARBA00023136"/>
    </source>
</evidence>
<evidence type="ECO:0000259" key="13">
    <source>
        <dbReference type="PROSITE" id="PS50109"/>
    </source>
</evidence>
<keyword evidence="10 12" id="KW-0472">Membrane</keyword>
<dbReference type="Gene3D" id="1.10.287.130">
    <property type="match status" value="1"/>
</dbReference>
<evidence type="ECO:0000313" key="16">
    <source>
        <dbReference type="Proteomes" id="UP000183529"/>
    </source>
</evidence>
<dbReference type="InterPro" id="IPR003594">
    <property type="entry name" value="HATPase_dom"/>
</dbReference>
<sequence>MRADAPRDASQTQPQTRLETRPRRTLARDFVLAYLVLALIVGALLSLVSMWTVNRLETHLQQIDMGMALDRVRDEYLAGKSVGRVNRFFHGEPGSDTFPTWLRDVEPGFSRLEHGDRDWHVMADDRDGVRYMLLRDYTAFEERRVHSHWLTVLSVVASLLVAFLLGGAVTRRFVRPLIRLAEQVVKRPALPPQTRLAHAYPENEIGRLAAAFDATYNELEAALQREKLFTADVSHELRTPLTVISSSCELLLDDPALTATQRAKLERAHAASRDIHQQLAAYLMLSRGSATATGFAQSDVASVVREEIAHWSPRATQLGLRMEGEFAPANPLPGMTNLFPAALLRIVLSNLIRNALQHAASGTRILVRADAASFEVADDGPGIAASVKPHVFTPFVRGGEAGADNLGLGLSLVQRICEHQGWLVTLDSAPGAGTRFRIELTASKAAID</sequence>
<comment type="subcellular location">
    <subcellularLocation>
        <location evidence="2">Membrane</location>
    </subcellularLocation>
</comment>
<comment type="caution">
    <text evidence="15">The sequence shown here is derived from an EMBL/GenBank/DDBJ whole genome shotgun (WGS) entry which is preliminary data.</text>
</comment>
<dbReference type="SUPFAM" id="SSF47384">
    <property type="entry name" value="Homodimeric domain of signal transducing histidine kinase"/>
    <property type="match status" value="1"/>
</dbReference>
<keyword evidence="5" id="KW-0808">Transferase</keyword>
<dbReference type="EC" id="2.7.13.3" evidence="3"/>
<dbReference type="CDD" id="cd00075">
    <property type="entry name" value="HATPase"/>
    <property type="match status" value="1"/>
</dbReference>
<evidence type="ECO:0000256" key="4">
    <source>
        <dbReference type="ARBA" id="ARBA00022553"/>
    </source>
</evidence>
<keyword evidence="9" id="KW-0902">Two-component regulatory system</keyword>
<proteinExistence type="predicted"/>
<dbReference type="InterPro" id="IPR003660">
    <property type="entry name" value="HAMP_dom"/>
</dbReference>
<name>A0AAQ1GDC5_9BURK</name>
<dbReference type="InterPro" id="IPR036097">
    <property type="entry name" value="HisK_dim/P_sf"/>
</dbReference>
<dbReference type="AlphaFoldDB" id="A0AAQ1GDC5"/>
<evidence type="ECO:0000256" key="8">
    <source>
        <dbReference type="ARBA" id="ARBA00022989"/>
    </source>
</evidence>
<reference evidence="15 16" key="1">
    <citation type="submission" date="2016-10" db="EMBL/GenBank/DDBJ databases">
        <authorList>
            <person name="Varghese N."/>
            <person name="Submissions S."/>
        </authorList>
    </citation>
    <scope>NUCLEOTIDE SEQUENCE [LARGE SCALE GENOMIC DNA]</scope>
    <source>
        <strain evidence="15 16">LMG 22274</strain>
    </source>
</reference>